<evidence type="ECO:0000313" key="1">
    <source>
        <dbReference type="EMBL" id="MBD5780159.1"/>
    </source>
</evidence>
<comment type="caution">
    <text evidence="1">The sequence shown here is derived from an EMBL/GenBank/DDBJ whole genome shotgun (WGS) entry which is preliminary data.</text>
</comment>
<name>A0A927F897_9BACT</name>
<evidence type="ECO:0000313" key="2">
    <source>
        <dbReference type="Proteomes" id="UP000622317"/>
    </source>
</evidence>
<gene>
    <name evidence="1" type="ORF">IEN85_11710</name>
</gene>
<dbReference type="Gene3D" id="3.30.540.10">
    <property type="entry name" value="Fructose-1,6-Bisphosphatase, subunit A, domain 1"/>
    <property type="match status" value="1"/>
</dbReference>
<dbReference type="RefSeq" id="WP_191617275.1">
    <property type="nucleotide sequence ID" value="NZ_JACYFG010000034.1"/>
</dbReference>
<dbReference type="AlphaFoldDB" id="A0A927F897"/>
<organism evidence="1 2">
    <name type="scientific">Pelagicoccus enzymogenes</name>
    <dbReference type="NCBI Taxonomy" id="2773457"/>
    <lineage>
        <taxon>Bacteria</taxon>
        <taxon>Pseudomonadati</taxon>
        <taxon>Verrucomicrobiota</taxon>
        <taxon>Opitutia</taxon>
        <taxon>Puniceicoccales</taxon>
        <taxon>Pelagicoccaceae</taxon>
        <taxon>Pelagicoccus</taxon>
    </lineage>
</organism>
<dbReference type="EMBL" id="JACYFG010000034">
    <property type="protein sequence ID" value="MBD5780159.1"/>
    <property type="molecule type" value="Genomic_DNA"/>
</dbReference>
<sequence>MNSQLETFRQRICQLGAAIRDTLYAQQHTSVEELSAVAAHTTADTIYQIDKVSEQLILKWLGDNWPSEFPVRLVMEGIEDDERVTFPDKIPDSRIAYQLIVDPIDGTRGIMYDKRPAWALIGLAPQPTSPTSPKLEDITVAAMTELPTSKQYISEQLSAILLPDGSTRFHREATNLLNGETRQIPHSPSRSTELKHGFASVAKFFPQAKAALALFEEELFAALTPESERADALIFDDQYISTGGQLYELIAGHDRLVIDIRPLAFSKNGYPQSLTCHPYDLCTALVARAAGVVVRLAESPELDIPFDTTTTVNWLAYANQELADKIHPVVERLIQKHFA</sequence>
<dbReference type="SUPFAM" id="SSF56655">
    <property type="entry name" value="Carbohydrate phosphatase"/>
    <property type="match status" value="1"/>
</dbReference>
<keyword evidence="2" id="KW-1185">Reference proteome</keyword>
<proteinExistence type="predicted"/>
<reference evidence="1" key="1">
    <citation type="submission" date="2020-09" db="EMBL/GenBank/DDBJ databases">
        <title>Pelagicoccus enzymogenes sp. nov. with an EPS production, isolated from marine sediment.</title>
        <authorList>
            <person name="Feng X."/>
        </authorList>
    </citation>
    <scope>NUCLEOTIDE SEQUENCE</scope>
    <source>
        <strain evidence="1">NFK12</strain>
    </source>
</reference>
<accession>A0A927F897</accession>
<dbReference type="Proteomes" id="UP000622317">
    <property type="component" value="Unassembled WGS sequence"/>
</dbReference>
<protein>
    <submittedName>
        <fullName evidence="1">Inositol monophosphatase</fullName>
    </submittedName>
</protein>